<dbReference type="InterPro" id="IPR001938">
    <property type="entry name" value="Thaumatin"/>
</dbReference>
<feature type="transmembrane region" description="Helical" evidence="3">
    <location>
        <begin position="294"/>
        <end position="310"/>
    </location>
</feature>
<keyword evidence="3" id="KW-1133">Transmembrane helix</keyword>
<feature type="disulfide bond" evidence="1">
    <location>
        <begin position="33"/>
        <end position="239"/>
    </location>
</feature>
<evidence type="ECO:0000313" key="6">
    <source>
        <dbReference type="Proteomes" id="UP001085076"/>
    </source>
</evidence>
<sequence>MAFSHISSILLLLFFFFFTSRVNSTTFTFTNNCQTTVWPGTLSNAGSAPLQTTGFELPSGESRSIQAPTGWSGRFWARTGCTLSPSNHLSCSTGDCGSGQLECAGSGAAPPATLAEFTLSGPLSSKDFYDVSLVDGYNVPVIVQPTGGCATTGCTVDLNLRCPSELRVGEGAACRSACEAFGTAEYCCSGEYANPSACRPTAYSEMFKAACPRSYSYAFDDPTSTFTCPGPADYAITFCPSSPSSSSPSQKSSMDMDGSTNAPTTKGVVLEGGESWLANLAMGDATSSRRDFSILYQFSLTLVTLLLVLIHY</sequence>
<organism evidence="5 6">
    <name type="scientific">Dioscorea zingiberensis</name>
    <dbReference type="NCBI Taxonomy" id="325984"/>
    <lineage>
        <taxon>Eukaryota</taxon>
        <taxon>Viridiplantae</taxon>
        <taxon>Streptophyta</taxon>
        <taxon>Embryophyta</taxon>
        <taxon>Tracheophyta</taxon>
        <taxon>Spermatophyta</taxon>
        <taxon>Magnoliopsida</taxon>
        <taxon>Liliopsida</taxon>
        <taxon>Dioscoreales</taxon>
        <taxon>Dioscoreaceae</taxon>
        <taxon>Dioscorea</taxon>
    </lineage>
</organism>
<feature type="disulfide bond" evidence="1">
    <location>
        <begin position="162"/>
        <end position="174"/>
    </location>
</feature>
<protein>
    <recommendedName>
        <fullName evidence="7">Thaumatin-like protein</fullName>
    </recommendedName>
</protein>
<evidence type="ECO:0000256" key="2">
    <source>
        <dbReference type="SAM" id="MobiDB-lite"/>
    </source>
</evidence>
<keyword evidence="4" id="KW-0732">Signal</keyword>
<dbReference type="SMART" id="SM00205">
    <property type="entry name" value="THN"/>
    <property type="match status" value="1"/>
</dbReference>
<dbReference type="EMBL" id="JAGGNH010000009">
    <property type="protein sequence ID" value="KAJ0964195.1"/>
    <property type="molecule type" value="Genomic_DNA"/>
</dbReference>
<dbReference type="InterPro" id="IPR037176">
    <property type="entry name" value="Osmotin/thaumatin-like_sf"/>
</dbReference>
<feature type="disulfide bond" evidence="1">
    <location>
        <begin position="188"/>
        <end position="198"/>
    </location>
</feature>
<keyword evidence="6" id="KW-1185">Reference proteome</keyword>
<feature type="disulfide bond" evidence="1">
    <location>
        <begin position="154"/>
        <end position="211"/>
    </location>
</feature>
<dbReference type="PRINTS" id="PR00347">
    <property type="entry name" value="THAUMATIN"/>
</dbReference>
<keyword evidence="3" id="KW-0472">Membrane</keyword>
<feature type="chain" id="PRO_5038384342" description="Thaumatin-like protein" evidence="4">
    <location>
        <begin position="25"/>
        <end position="312"/>
    </location>
</feature>
<dbReference type="AlphaFoldDB" id="A0A9D5C0N0"/>
<dbReference type="PROSITE" id="PS51367">
    <property type="entry name" value="THAUMATIN_2"/>
    <property type="match status" value="1"/>
</dbReference>
<name>A0A9D5C0N0_9LILI</name>
<evidence type="ECO:0000256" key="4">
    <source>
        <dbReference type="SAM" id="SignalP"/>
    </source>
</evidence>
<feature type="disulfide bond" evidence="1">
    <location>
        <begin position="149"/>
        <end position="228"/>
    </location>
</feature>
<feature type="signal peptide" evidence="4">
    <location>
        <begin position="1"/>
        <end position="24"/>
    </location>
</feature>
<keyword evidence="1" id="KW-1015">Disulfide bond</keyword>
<feature type="disulfide bond" evidence="1">
    <location>
        <begin position="96"/>
        <end position="103"/>
    </location>
</feature>
<feature type="disulfide bond" evidence="1">
    <location>
        <begin position="178"/>
        <end position="187"/>
    </location>
</feature>
<comment type="caution">
    <text evidence="5">The sequence shown here is derived from an EMBL/GenBank/DDBJ whole genome shotgun (WGS) entry which is preliminary data.</text>
</comment>
<evidence type="ECO:0000256" key="3">
    <source>
        <dbReference type="SAM" id="Phobius"/>
    </source>
</evidence>
<evidence type="ECO:0000256" key="1">
    <source>
        <dbReference type="PIRSR" id="PIRSR002703-1"/>
    </source>
</evidence>
<dbReference type="SUPFAM" id="SSF49870">
    <property type="entry name" value="Osmotin, thaumatin-like protein"/>
    <property type="match status" value="1"/>
</dbReference>
<reference evidence="5" key="2">
    <citation type="journal article" date="2022" name="Hortic Res">
        <title>The genome of Dioscorea zingiberensis sheds light on the biosynthesis, origin and evolution of the medicinally important diosgenin saponins.</title>
        <authorList>
            <person name="Li Y."/>
            <person name="Tan C."/>
            <person name="Li Z."/>
            <person name="Guo J."/>
            <person name="Li S."/>
            <person name="Chen X."/>
            <person name="Wang C."/>
            <person name="Dai X."/>
            <person name="Yang H."/>
            <person name="Song W."/>
            <person name="Hou L."/>
            <person name="Xu J."/>
            <person name="Tong Z."/>
            <person name="Xu A."/>
            <person name="Yuan X."/>
            <person name="Wang W."/>
            <person name="Yang Q."/>
            <person name="Chen L."/>
            <person name="Sun Z."/>
            <person name="Wang K."/>
            <person name="Pan B."/>
            <person name="Chen J."/>
            <person name="Bao Y."/>
            <person name="Liu F."/>
            <person name="Qi X."/>
            <person name="Gang D.R."/>
            <person name="Wen J."/>
            <person name="Li J."/>
        </authorList>
    </citation>
    <scope>NUCLEOTIDE SEQUENCE</scope>
    <source>
        <strain evidence="5">Dzin_1.0</strain>
    </source>
</reference>
<dbReference type="OrthoDB" id="430315at2759"/>
<gene>
    <name evidence="5" type="ORF">J5N97_029317</name>
</gene>
<dbReference type="FunFam" id="2.60.110.10:FF:000001">
    <property type="entry name" value="THAUMATIN-LIKE PROTEIN 1"/>
    <property type="match status" value="1"/>
</dbReference>
<keyword evidence="3" id="KW-0812">Transmembrane</keyword>
<dbReference type="Gene3D" id="2.60.110.10">
    <property type="entry name" value="Thaumatin"/>
    <property type="match status" value="1"/>
</dbReference>
<proteinExistence type="predicted"/>
<feature type="region of interest" description="Disordered" evidence="2">
    <location>
        <begin position="241"/>
        <end position="265"/>
    </location>
</feature>
<dbReference type="CDD" id="cd09218">
    <property type="entry name" value="TLP-PA"/>
    <property type="match status" value="1"/>
</dbReference>
<dbReference type="PIRSF" id="PIRSF002703">
    <property type="entry name" value="Thaumatin"/>
    <property type="match status" value="1"/>
</dbReference>
<reference evidence="5" key="1">
    <citation type="submission" date="2021-03" db="EMBL/GenBank/DDBJ databases">
        <authorList>
            <person name="Li Z."/>
            <person name="Yang C."/>
        </authorList>
    </citation>
    <scope>NUCLEOTIDE SEQUENCE</scope>
    <source>
        <strain evidence="5">Dzin_1.0</strain>
        <tissue evidence="5">Leaf</tissue>
    </source>
</reference>
<dbReference type="Proteomes" id="UP001085076">
    <property type="component" value="Miscellaneous, Linkage group lg09"/>
</dbReference>
<feature type="compositionally biased region" description="Low complexity" evidence="2">
    <location>
        <begin position="241"/>
        <end position="253"/>
    </location>
</feature>
<accession>A0A9D5C0N0</accession>
<feature type="disulfide bond" evidence="1">
    <location>
        <begin position="81"/>
        <end position="91"/>
    </location>
</feature>
<dbReference type="Pfam" id="PF00314">
    <property type="entry name" value="Thaumatin"/>
    <property type="match status" value="1"/>
</dbReference>
<dbReference type="PANTHER" id="PTHR31048">
    <property type="entry name" value="OS03G0233200 PROTEIN"/>
    <property type="match status" value="1"/>
</dbReference>
<evidence type="ECO:0000313" key="5">
    <source>
        <dbReference type="EMBL" id="KAJ0964195.1"/>
    </source>
</evidence>
<evidence type="ECO:0008006" key="7">
    <source>
        <dbReference type="Google" id="ProtNLM"/>
    </source>
</evidence>